<keyword evidence="1" id="KW-0032">Aminotransferase</keyword>
<comment type="caution">
    <text evidence="1">The sequence shown here is derived from an EMBL/GenBank/DDBJ whole genome shotgun (WGS) entry which is preliminary data.</text>
</comment>
<name>A0ACC1I0K1_9FUNG</name>
<keyword evidence="2" id="KW-1185">Reference proteome</keyword>
<dbReference type="Proteomes" id="UP001150581">
    <property type="component" value="Unassembled WGS sequence"/>
</dbReference>
<sequence>MPAPASFNIKHIIRPNILGLEAYRCARDDYSEGILLDANENSYGPAYQTSTSDSGAVTSQICAQQLHRYPDPMGRAVKQRVLQLRPEVLSIDNVFLGVGSDEVIDLLVRITCQPGRDTILVTPPTYGMYNVVASINDVNVAK</sequence>
<evidence type="ECO:0000313" key="2">
    <source>
        <dbReference type="Proteomes" id="UP001150581"/>
    </source>
</evidence>
<dbReference type="EC" id="2.6.1.9" evidence="1"/>
<keyword evidence="1" id="KW-0808">Transferase</keyword>
<organism evidence="1 2">
    <name type="scientific">Kickxella alabastrina</name>
    <dbReference type="NCBI Taxonomy" id="61397"/>
    <lineage>
        <taxon>Eukaryota</taxon>
        <taxon>Fungi</taxon>
        <taxon>Fungi incertae sedis</taxon>
        <taxon>Zoopagomycota</taxon>
        <taxon>Kickxellomycotina</taxon>
        <taxon>Kickxellomycetes</taxon>
        <taxon>Kickxellales</taxon>
        <taxon>Kickxellaceae</taxon>
        <taxon>Kickxella</taxon>
    </lineage>
</organism>
<proteinExistence type="predicted"/>
<gene>
    <name evidence="1" type="primary">HIS5</name>
    <name evidence="1" type="ORF">LPJ66_011645</name>
</gene>
<feature type="non-terminal residue" evidence="1">
    <location>
        <position position="142"/>
    </location>
</feature>
<accession>A0ACC1I0K1</accession>
<protein>
    <submittedName>
        <fullName evidence="1">Histidinol-phosphate transaminase</fullName>
        <ecNumber evidence="1">2.6.1.9</ecNumber>
    </submittedName>
</protein>
<evidence type="ECO:0000313" key="1">
    <source>
        <dbReference type="EMBL" id="KAJ1879663.1"/>
    </source>
</evidence>
<dbReference type="EMBL" id="JANBPG010003685">
    <property type="protein sequence ID" value="KAJ1879663.1"/>
    <property type="molecule type" value="Genomic_DNA"/>
</dbReference>
<reference evidence="1" key="1">
    <citation type="submission" date="2022-07" db="EMBL/GenBank/DDBJ databases">
        <title>Phylogenomic reconstructions and comparative analyses of Kickxellomycotina fungi.</title>
        <authorList>
            <person name="Reynolds N.K."/>
            <person name="Stajich J.E."/>
            <person name="Barry K."/>
            <person name="Grigoriev I.V."/>
            <person name="Crous P."/>
            <person name="Smith M.E."/>
        </authorList>
    </citation>
    <scope>NUCLEOTIDE SEQUENCE</scope>
    <source>
        <strain evidence="1">Benny 63K</strain>
    </source>
</reference>